<organism evidence="2 3">
    <name type="scientific">Oryza meyeriana var. granulata</name>
    <dbReference type="NCBI Taxonomy" id="110450"/>
    <lineage>
        <taxon>Eukaryota</taxon>
        <taxon>Viridiplantae</taxon>
        <taxon>Streptophyta</taxon>
        <taxon>Embryophyta</taxon>
        <taxon>Tracheophyta</taxon>
        <taxon>Spermatophyta</taxon>
        <taxon>Magnoliopsida</taxon>
        <taxon>Liliopsida</taxon>
        <taxon>Poales</taxon>
        <taxon>Poaceae</taxon>
        <taxon>BOP clade</taxon>
        <taxon>Oryzoideae</taxon>
        <taxon>Oryzeae</taxon>
        <taxon>Oryzinae</taxon>
        <taxon>Oryza</taxon>
        <taxon>Oryza meyeriana</taxon>
    </lineage>
</organism>
<proteinExistence type="predicted"/>
<dbReference type="PROSITE" id="PS00018">
    <property type="entry name" value="EF_HAND_1"/>
    <property type="match status" value="1"/>
</dbReference>
<evidence type="ECO:0000313" key="3">
    <source>
        <dbReference type="Proteomes" id="UP000479710"/>
    </source>
</evidence>
<dbReference type="EMBL" id="SPHZ02000001">
    <property type="protein sequence ID" value="KAF0932281.1"/>
    <property type="molecule type" value="Genomic_DNA"/>
</dbReference>
<feature type="compositionally biased region" description="Basic and acidic residues" evidence="1">
    <location>
        <begin position="30"/>
        <end position="43"/>
    </location>
</feature>
<protein>
    <submittedName>
        <fullName evidence="2">Uncharacterized protein</fullName>
    </submittedName>
</protein>
<gene>
    <name evidence="2" type="ORF">E2562_009547</name>
</gene>
<dbReference type="Proteomes" id="UP000479710">
    <property type="component" value="Unassembled WGS sequence"/>
</dbReference>
<keyword evidence="3" id="KW-1185">Reference proteome</keyword>
<comment type="caution">
    <text evidence="2">The sequence shown here is derived from an EMBL/GenBank/DDBJ whole genome shotgun (WGS) entry which is preliminary data.</text>
</comment>
<name>A0A6G1F5X7_9ORYZ</name>
<evidence type="ECO:0000313" key="2">
    <source>
        <dbReference type="EMBL" id="KAF0932281.1"/>
    </source>
</evidence>
<feature type="region of interest" description="Disordered" evidence="1">
    <location>
        <begin position="30"/>
        <end position="60"/>
    </location>
</feature>
<evidence type="ECO:0000256" key="1">
    <source>
        <dbReference type="SAM" id="MobiDB-lite"/>
    </source>
</evidence>
<sequence>MYIDLNEPTCEEEDLLPDLNQMAQHVVQEKEVEQAEEDVRPDVEHDDQDESGILQEEELHDDLDVYADHVDIVLEQEELSESDEEQDDMHHDV</sequence>
<feature type="compositionally biased region" description="Acidic residues" evidence="1">
    <location>
        <begin position="44"/>
        <end position="60"/>
    </location>
</feature>
<accession>A0A6G1F5X7</accession>
<reference evidence="2 3" key="1">
    <citation type="submission" date="2019-11" db="EMBL/GenBank/DDBJ databases">
        <title>Whole genome sequence of Oryza granulata.</title>
        <authorList>
            <person name="Li W."/>
        </authorList>
    </citation>
    <scope>NUCLEOTIDE SEQUENCE [LARGE SCALE GENOMIC DNA]</scope>
    <source>
        <strain evidence="3">cv. Menghai</strain>
        <tissue evidence="2">Leaf</tissue>
    </source>
</reference>
<dbReference type="AlphaFoldDB" id="A0A6G1F5X7"/>
<dbReference type="InterPro" id="IPR018247">
    <property type="entry name" value="EF_Hand_1_Ca_BS"/>
</dbReference>